<dbReference type="GO" id="GO:0005856">
    <property type="term" value="C:cytoskeleton"/>
    <property type="evidence" value="ECO:0007669"/>
    <property type="project" value="TreeGrafter"/>
</dbReference>
<dbReference type="SMART" id="SM00670">
    <property type="entry name" value="PINc"/>
    <property type="match status" value="1"/>
</dbReference>
<comment type="caution">
    <text evidence="9">The sequence shown here is derived from an EMBL/GenBank/DDBJ whole genome shotgun (WGS) entry which is preliminary data.</text>
</comment>
<dbReference type="InterPro" id="IPR001303">
    <property type="entry name" value="Aldolase_II/adducin_N"/>
</dbReference>
<protein>
    <recommendedName>
        <fullName evidence="5">Transcriptional protein SWT1</fullName>
    </recommendedName>
</protein>
<dbReference type="GO" id="GO:0051015">
    <property type="term" value="F:actin filament binding"/>
    <property type="evidence" value="ECO:0007669"/>
    <property type="project" value="TreeGrafter"/>
</dbReference>
<dbReference type="GO" id="GO:0005634">
    <property type="term" value="C:nucleus"/>
    <property type="evidence" value="ECO:0007669"/>
    <property type="project" value="UniProtKB-SubCell"/>
</dbReference>
<evidence type="ECO:0000256" key="1">
    <source>
        <dbReference type="ARBA" id="ARBA00004123"/>
    </source>
</evidence>
<dbReference type="AlphaFoldDB" id="A0A8H6EWP7"/>
<dbReference type="Pfam" id="PF13638">
    <property type="entry name" value="PIN_4"/>
    <property type="match status" value="1"/>
</dbReference>
<evidence type="ECO:0000256" key="4">
    <source>
        <dbReference type="ARBA" id="ARBA00060839"/>
    </source>
</evidence>
<keyword evidence="2" id="KW-0804">Transcription</keyword>
<name>A0A8H6EWP7_DEKBR</name>
<dbReference type="SUPFAM" id="SSF53639">
    <property type="entry name" value="AraD/HMP-PK domain-like"/>
    <property type="match status" value="1"/>
</dbReference>
<organism evidence="9 10">
    <name type="scientific">Dekkera bruxellensis</name>
    <name type="common">Brettanomyces custersii</name>
    <dbReference type="NCBI Taxonomy" id="5007"/>
    <lineage>
        <taxon>Eukaryota</taxon>
        <taxon>Fungi</taxon>
        <taxon>Dikarya</taxon>
        <taxon>Ascomycota</taxon>
        <taxon>Saccharomycotina</taxon>
        <taxon>Pichiomycetes</taxon>
        <taxon>Pichiales</taxon>
        <taxon>Pichiaceae</taxon>
        <taxon>Brettanomyces</taxon>
    </lineage>
</organism>
<dbReference type="InterPro" id="IPR036409">
    <property type="entry name" value="Aldolase_II/adducin_N_sf"/>
</dbReference>
<feature type="domain" description="PIN" evidence="7">
    <location>
        <begin position="373"/>
        <end position="498"/>
    </location>
</feature>
<dbReference type="InterPro" id="IPR029060">
    <property type="entry name" value="PIN-like_dom_sf"/>
</dbReference>
<reference evidence="9 10" key="1">
    <citation type="journal article" date="2020" name="Appl. Microbiol. Biotechnol.">
        <title>Targeted gene deletion in Brettanomyces bruxellensis with an expression-free CRISPR-Cas9 system.</title>
        <authorList>
            <person name="Varela C."/>
            <person name="Bartel C."/>
            <person name="Onetto C."/>
            <person name="Borneman A."/>
        </authorList>
    </citation>
    <scope>NUCLEOTIDE SEQUENCE [LARGE SCALE GENOMIC DNA]</scope>
    <source>
        <strain evidence="9 10">AWRI1613</strain>
    </source>
</reference>
<dbReference type="PANTHER" id="PTHR10672">
    <property type="entry name" value="ADDUCIN"/>
    <property type="match status" value="1"/>
</dbReference>
<dbReference type="SMART" id="SM01007">
    <property type="entry name" value="Aldolase_II"/>
    <property type="match status" value="1"/>
</dbReference>
<dbReference type="Gene3D" id="3.40.50.1010">
    <property type="entry name" value="5'-nuclease"/>
    <property type="match status" value="1"/>
</dbReference>
<evidence type="ECO:0000256" key="3">
    <source>
        <dbReference type="ARBA" id="ARBA00023242"/>
    </source>
</evidence>
<dbReference type="InterPro" id="IPR051017">
    <property type="entry name" value="Aldolase-II_Adducin_sf"/>
</dbReference>
<dbReference type="PANTHER" id="PTHR10672:SF25">
    <property type="entry name" value="MEIOTICALLY UP-REGULATED GENE 14 PROTEIN"/>
    <property type="match status" value="1"/>
</dbReference>
<evidence type="ECO:0000259" key="8">
    <source>
        <dbReference type="SMART" id="SM01007"/>
    </source>
</evidence>
<dbReference type="SUPFAM" id="SSF88723">
    <property type="entry name" value="PIN domain-like"/>
    <property type="match status" value="1"/>
</dbReference>
<dbReference type="Gene3D" id="3.40.225.10">
    <property type="entry name" value="Class II aldolase/adducin N-terminal domain"/>
    <property type="match status" value="1"/>
</dbReference>
<sequence>MSETTETTESESTIQKVPSHIVPATSYGYKMEKQGAQNIALVNGTPYPVPKFDDPYKKREWMLEHMAGAFRVFGRRGFGEGSAGHISIRDPVDPNTFWINPLGVHFSLLTASDMIHMDMDGHMLRDGNTTARPDVNAACHTHSVFGKAYSAFGKPLDMLNQDGCLFYKNQAVYTGFGGVAIEKEEGRRIAKAAGKANAIILQNHGLLTAGTTVDEAAYLYTLMERTCQCQLLADAAESDGRKKVIIPDETAEYTKFMDYDPESMYLEFQVDLGYEIAKDNSFMSFTNAKMLSNGKYSAVVIMSGHFSDDIDMVDVNDENDLSQITNITLRQRYGQELINEQSHTDFDESYYSKEQNGVHIANGASMEEMDAGIFLVIDTNFILSHLYLLNELQSFHGKYNNIYRIIIPRQVIQELDGLKSSAKVQEGIEIGQLSRSAIDWCYKFMHNTDPIVKGQKIYECINKNAMKDDSILDCCLYLQRKHPQCLVVLMSNDKNLCVKALTNDILTISYRRGMTAEIIASRVTQEYGLSVSYNDGKIHNNPLNFDPNMKESSTSQNNSEYVQRDDYHEADDSMSLDEETEINAAHNSLKSNDRGKCLKDVCQDIFNQVQVLVFEAIDFAVKKAFGKDADMAGYDESKLHTLKDAAYLIKDLSLSTFADYFPTRATFSPLNILNESTNVKRLSSLPNTQESLKEFKEFWTGFLLPIYKKRDPKLQSDLNSIINVWNTWEQNLN</sequence>
<accession>A0A8H6EWP7</accession>
<dbReference type="GO" id="GO:0004540">
    <property type="term" value="F:RNA nuclease activity"/>
    <property type="evidence" value="ECO:0007669"/>
    <property type="project" value="UniProtKB-ARBA"/>
</dbReference>
<dbReference type="InterPro" id="IPR049014">
    <property type="entry name" value="SWT1_C"/>
</dbReference>
<evidence type="ECO:0000256" key="6">
    <source>
        <dbReference type="SAM" id="MobiDB-lite"/>
    </source>
</evidence>
<dbReference type="InterPro" id="IPR002716">
    <property type="entry name" value="PIN_dom"/>
</dbReference>
<evidence type="ECO:0000256" key="2">
    <source>
        <dbReference type="ARBA" id="ARBA00023163"/>
    </source>
</evidence>
<dbReference type="FunFam" id="3.40.225.10:FF:000009">
    <property type="entry name" value="Class II aldolase/adducin N-terminal"/>
    <property type="match status" value="1"/>
</dbReference>
<dbReference type="Proteomes" id="UP000568158">
    <property type="component" value="Unassembled WGS sequence"/>
</dbReference>
<evidence type="ECO:0000313" key="9">
    <source>
        <dbReference type="EMBL" id="KAF6013104.1"/>
    </source>
</evidence>
<proteinExistence type="inferred from homology"/>
<dbReference type="CDD" id="cd18727">
    <property type="entry name" value="PIN_Swt1-like"/>
    <property type="match status" value="1"/>
</dbReference>
<evidence type="ECO:0000259" key="7">
    <source>
        <dbReference type="SMART" id="SM00670"/>
    </source>
</evidence>
<comment type="similarity">
    <text evidence="4">Belongs to the SWT1 family.</text>
</comment>
<evidence type="ECO:0000313" key="10">
    <source>
        <dbReference type="Proteomes" id="UP000568158"/>
    </source>
</evidence>
<feature type="compositionally biased region" description="Polar residues" evidence="6">
    <location>
        <begin position="550"/>
        <end position="561"/>
    </location>
</feature>
<comment type="subcellular location">
    <subcellularLocation>
        <location evidence="1">Nucleus</location>
    </subcellularLocation>
</comment>
<dbReference type="FunFam" id="3.40.50.1010:FF:000045">
    <property type="entry name" value="Transcriptional protein swt1"/>
    <property type="match status" value="1"/>
</dbReference>
<keyword evidence="3" id="KW-0539">Nucleus</keyword>
<feature type="region of interest" description="Disordered" evidence="6">
    <location>
        <begin position="542"/>
        <end position="561"/>
    </location>
</feature>
<evidence type="ECO:0000256" key="5">
    <source>
        <dbReference type="ARBA" id="ARBA00074620"/>
    </source>
</evidence>
<feature type="domain" description="Class II aldolase/adducin N-terminal" evidence="8">
    <location>
        <begin position="64"/>
        <end position="231"/>
    </location>
</feature>
<gene>
    <name evidence="9" type="ORF">HII12_001819</name>
</gene>
<dbReference type="Pfam" id="PF21693">
    <property type="entry name" value="SWT1_3rd"/>
    <property type="match status" value="1"/>
</dbReference>
<dbReference type="Pfam" id="PF00596">
    <property type="entry name" value="Aldolase_II"/>
    <property type="match status" value="1"/>
</dbReference>
<dbReference type="EMBL" id="JABCYN010000022">
    <property type="protein sequence ID" value="KAF6013104.1"/>
    <property type="molecule type" value="Genomic_DNA"/>
</dbReference>